<organism evidence="1 2">
    <name type="scientific">Etheostoma spectabile</name>
    <name type="common">orangethroat darter</name>
    <dbReference type="NCBI Taxonomy" id="54343"/>
    <lineage>
        <taxon>Eukaryota</taxon>
        <taxon>Metazoa</taxon>
        <taxon>Chordata</taxon>
        <taxon>Craniata</taxon>
        <taxon>Vertebrata</taxon>
        <taxon>Euteleostomi</taxon>
        <taxon>Actinopterygii</taxon>
        <taxon>Neopterygii</taxon>
        <taxon>Teleostei</taxon>
        <taxon>Neoteleostei</taxon>
        <taxon>Acanthomorphata</taxon>
        <taxon>Eupercaria</taxon>
        <taxon>Perciformes</taxon>
        <taxon>Percoidei</taxon>
        <taxon>Percidae</taxon>
        <taxon>Etheostomatinae</taxon>
        <taxon>Etheostoma</taxon>
    </lineage>
</organism>
<dbReference type="Proteomes" id="UP000327493">
    <property type="component" value="Chromosome 15"/>
</dbReference>
<accession>A0A5J5CX90</accession>
<sequence>MPASSQTPTHNVRTARVRSFDTNADGTLDFKSTSSLCTSHPGKTMNGVGLCPVRRGRDGTISKIKS</sequence>
<dbReference type="AlphaFoldDB" id="A0A5J5CX90"/>
<gene>
    <name evidence="1" type="ORF">FQN60_004207</name>
</gene>
<proteinExistence type="predicted"/>
<evidence type="ECO:0000313" key="2">
    <source>
        <dbReference type="Proteomes" id="UP000327493"/>
    </source>
</evidence>
<name>A0A5J5CX90_9PERO</name>
<protein>
    <submittedName>
        <fullName evidence="1">Uncharacterized protein</fullName>
    </submittedName>
</protein>
<evidence type="ECO:0000313" key="1">
    <source>
        <dbReference type="EMBL" id="KAA8585513.1"/>
    </source>
</evidence>
<comment type="caution">
    <text evidence="1">The sequence shown here is derived from an EMBL/GenBank/DDBJ whole genome shotgun (WGS) entry which is preliminary data.</text>
</comment>
<dbReference type="EMBL" id="VOFY01000015">
    <property type="protein sequence ID" value="KAA8585513.1"/>
    <property type="molecule type" value="Genomic_DNA"/>
</dbReference>
<keyword evidence="2" id="KW-1185">Reference proteome</keyword>
<reference evidence="1 2" key="1">
    <citation type="submission" date="2019-08" db="EMBL/GenBank/DDBJ databases">
        <title>A chromosome-level genome assembly, high-density linkage maps, and genome scans reveal the genomic architecture of hybrid incompatibilities underlying speciation via character displacement in darters (Percidae: Etheostominae).</title>
        <authorList>
            <person name="Moran R.L."/>
            <person name="Catchen J.M."/>
            <person name="Fuller R.C."/>
        </authorList>
    </citation>
    <scope>NUCLEOTIDE SEQUENCE [LARGE SCALE GENOMIC DNA]</scope>
    <source>
        <strain evidence="1">EspeVRDwgs_2016</strain>
        <tissue evidence="1">Muscle</tissue>
    </source>
</reference>